<sequence>MVQYCFICKWKANKEPRRSFHKFPSGESDKKKWLNIIGKDDVNVGKRASVCSIHFKKSCFRYGLVNNREMLKPKSVPSLYLVKTTDISEIVKDDLPCTESSLQDCIDVDYNDVAANTRLNENVSVIPERDTSTSFIDKKEVSDDITCTVDVAAYRKIKNQLMQEKRKNFNLKRMVSRMRQRKDLLKKQNIALRKKSEDKCIENKLLHVSIAIAGKLKSRKSKK</sequence>
<proteinExistence type="inferred from homology"/>
<dbReference type="SMART" id="SM00980">
    <property type="entry name" value="THAP"/>
    <property type="match status" value="1"/>
</dbReference>
<dbReference type="AlphaFoldDB" id="A0A7F5R3V1"/>
<dbReference type="RefSeq" id="XP_025829959.1">
    <property type="nucleotide sequence ID" value="XM_025974174.1"/>
</dbReference>
<dbReference type="PROSITE" id="PS50950">
    <property type="entry name" value="ZF_THAP"/>
    <property type="match status" value="1"/>
</dbReference>
<evidence type="ECO:0000256" key="10">
    <source>
        <dbReference type="ARBA" id="ARBA00023242"/>
    </source>
</evidence>
<keyword evidence="11" id="KW-0131">Cell cycle</keyword>
<organism evidence="14 15">
    <name type="scientific">Agrilus planipennis</name>
    <name type="common">Emerald ash borer</name>
    <name type="synonym">Agrilus marcopoli</name>
    <dbReference type="NCBI Taxonomy" id="224129"/>
    <lineage>
        <taxon>Eukaryota</taxon>
        <taxon>Metazoa</taxon>
        <taxon>Ecdysozoa</taxon>
        <taxon>Arthropoda</taxon>
        <taxon>Hexapoda</taxon>
        <taxon>Insecta</taxon>
        <taxon>Pterygota</taxon>
        <taxon>Neoptera</taxon>
        <taxon>Endopterygota</taxon>
        <taxon>Coleoptera</taxon>
        <taxon>Polyphaga</taxon>
        <taxon>Elateriformia</taxon>
        <taxon>Buprestoidea</taxon>
        <taxon>Buprestidae</taxon>
        <taxon>Agrilinae</taxon>
        <taxon>Agrilus</taxon>
    </lineage>
</organism>
<keyword evidence="4 12" id="KW-0863">Zinc-finger</keyword>
<keyword evidence="3" id="KW-0479">Metal-binding</keyword>
<dbReference type="InterPro" id="IPR006612">
    <property type="entry name" value="THAP_Znf"/>
</dbReference>
<evidence type="ECO:0000256" key="9">
    <source>
        <dbReference type="ARBA" id="ARBA00023163"/>
    </source>
</evidence>
<evidence type="ECO:0000256" key="8">
    <source>
        <dbReference type="ARBA" id="ARBA00023125"/>
    </source>
</evidence>
<evidence type="ECO:0000256" key="12">
    <source>
        <dbReference type="PROSITE-ProRule" id="PRU00309"/>
    </source>
</evidence>
<evidence type="ECO:0000256" key="6">
    <source>
        <dbReference type="ARBA" id="ARBA00023015"/>
    </source>
</evidence>
<dbReference type="GO" id="GO:0043565">
    <property type="term" value="F:sequence-specific DNA binding"/>
    <property type="evidence" value="ECO:0007669"/>
    <property type="project" value="InterPro"/>
</dbReference>
<keyword evidence="14" id="KW-1185">Reference proteome</keyword>
<evidence type="ECO:0000256" key="5">
    <source>
        <dbReference type="ARBA" id="ARBA00022833"/>
    </source>
</evidence>
<evidence type="ECO:0000256" key="2">
    <source>
        <dbReference type="ARBA" id="ARBA00006177"/>
    </source>
</evidence>
<gene>
    <name evidence="15" type="primary">LOC108739344</name>
</gene>
<dbReference type="SMART" id="SM00692">
    <property type="entry name" value="DM3"/>
    <property type="match status" value="1"/>
</dbReference>
<evidence type="ECO:0000256" key="11">
    <source>
        <dbReference type="ARBA" id="ARBA00023306"/>
    </source>
</evidence>
<reference evidence="15" key="1">
    <citation type="submission" date="2025-08" db="UniProtKB">
        <authorList>
            <consortium name="RefSeq"/>
        </authorList>
    </citation>
    <scope>IDENTIFICATION</scope>
    <source>
        <tissue evidence="15">Entire body</tissue>
    </source>
</reference>
<dbReference type="InParanoid" id="A0A7F5R3V1"/>
<dbReference type="Proteomes" id="UP000192223">
    <property type="component" value="Unplaced"/>
</dbReference>
<name>A0A7F5R3V1_AGRPL</name>
<dbReference type="InterPro" id="IPR026516">
    <property type="entry name" value="THAP1/10"/>
</dbReference>
<dbReference type="InterPro" id="IPR038441">
    <property type="entry name" value="THAP_Znf_sf"/>
</dbReference>
<dbReference type="OrthoDB" id="7331812at2759"/>
<dbReference type="PANTHER" id="PTHR46600">
    <property type="entry name" value="THAP DOMAIN-CONTAINING"/>
    <property type="match status" value="1"/>
</dbReference>
<dbReference type="KEGG" id="apln:108739344"/>
<feature type="domain" description="THAP-type" evidence="13">
    <location>
        <begin position="1"/>
        <end position="80"/>
    </location>
</feature>
<evidence type="ECO:0000256" key="3">
    <source>
        <dbReference type="ARBA" id="ARBA00022723"/>
    </source>
</evidence>
<keyword evidence="6" id="KW-0805">Transcription regulation</keyword>
<protein>
    <submittedName>
        <fullName evidence="15">THAP domain-containing protein 1-like isoform X1</fullName>
    </submittedName>
</protein>
<dbReference type="Pfam" id="PF05485">
    <property type="entry name" value="THAP"/>
    <property type="match status" value="1"/>
</dbReference>
<dbReference type="Gene3D" id="6.20.210.20">
    <property type="entry name" value="THAP domain"/>
    <property type="match status" value="1"/>
</dbReference>
<dbReference type="GO" id="GO:0005654">
    <property type="term" value="C:nucleoplasm"/>
    <property type="evidence" value="ECO:0007669"/>
    <property type="project" value="UniProtKB-SubCell"/>
</dbReference>
<accession>A0A7F5R3V1</accession>
<keyword evidence="5" id="KW-0862">Zinc</keyword>
<evidence type="ECO:0000256" key="1">
    <source>
        <dbReference type="ARBA" id="ARBA00004642"/>
    </source>
</evidence>
<dbReference type="GeneID" id="108739344"/>
<comment type="similarity">
    <text evidence="2">Belongs to the THAP1 family.</text>
</comment>
<dbReference type="PANTHER" id="PTHR46600:SF1">
    <property type="entry name" value="THAP DOMAIN-CONTAINING PROTEIN 1"/>
    <property type="match status" value="1"/>
</dbReference>
<comment type="subcellular location">
    <subcellularLocation>
        <location evidence="1">Nucleus</location>
        <location evidence="1">Nucleoplasm</location>
    </subcellularLocation>
</comment>
<evidence type="ECO:0000256" key="4">
    <source>
        <dbReference type="ARBA" id="ARBA00022771"/>
    </source>
</evidence>
<keyword evidence="9" id="KW-0804">Transcription</keyword>
<evidence type="ECO:0000256" key="7">
    <source>
        <dbReference type="ARBA" id="ARBA00023054"/>
    </source>
</evidence>
<evidence type="ECO:0000259" key="13">
    <source>
        <dbReference type="PROSITE" id="PS50950"/>
    </source>
</evidence>
<dbReference type="SUPFAM" id="SSF57716">
    <property type="entry name" value="Glucocorticoid receptor-like (DNA-binding domain)"/>
    <property type="match status" value="1"/>
</dbReference>
<dbReference type="GO" id="GO:0008270">
    <property type="term" value="F:zinc ion binding"/>
    <property type="evidence" value="ECO:0007669"/>
    <property type="project" value="UniProtKB-KW"/>
</dbReference>
<keyword evidence="10" id="KW-0539">Nucleus</keyword>
<evidence type="ECO:0000313" key="15">
    <source>
        <dbReference type="RefSeq" id="XP_025829959.1"/>
    </source>
</evidence>
<keyword evidence="7" id="KW-0175">Coiled coil</keyword>
<keyword evidence="8 12" id="KW-0238">DNA-binding</keyword>
<evidence type="ECO:0000313" key="14">
    <source>
        <dbReference type="Proteomes" id="UP000192223"/>
    </source>
</evidence>